<name>A0A9X3N401_9ACTN</name>
<dbReference type="SUPFAM" id="SSF46785">
    <property type="entry name" value="Winged helix' DNA-binding domain"/>
    <property type="match status" value="2"/>
</dbReference>
<feature type="domain" description="HTH marR-type" evidence="1">
    <location>
        <begin position="1"/>
        <end position="136"/>
    </location>
</feature>
<sequence length="276" mass="30467">MDRLLDYTGYLLRTAFMRAAAISAREFGEEGHPRDVGVLATLQALGPLSQQDLSERLSVNRTVMVKLIDGLEARGFVERVRNPQDRRAYALHATPTGLEYMGAMLPRMVRAEAELTANLSPGEHQRLNALLRPLIAPPAPPLADRTGFLLSKAHHRFHDRADAVLEPFGIQVRQFGVLTRLADGTNSQRELADRLQVSTPVVVELVDALEAAGLVERRRDPADRRLNAVHVTGEGRDVLGRATAVLLAANEDLTRPIGEAGDRELRSLLRKLLGYQ</sequence>
<dbReference type="InterPro" id="IPR036390">
    <property type="entry name" value="WH_DNA-bd_sf"/>
</dbReference>
<dbReference type="Proteomes" id="UP001149140">
    <property type="component" value="Unassembled WGS sequence"/>
</dbReference>
<dbReference type="PROSITE" id="PS50995">
    <property type="entry name" value="HTH_MARR_2"/>
    <property type="match status" value="2"/>
</dbReference>
<keyword evidence="3" id="KW-1185">Reference proteome</keyword>
<dbReference type="GO" id="GO:0003700">
    <property type="term" value="F:DNA-binding transcription factor activity"/>
    <property type="evidence" value="ECO:0007669"/>
    <property type="project" value="InterPro"/>
</dbReference>
<dbReference type="SMART" id="SM00347">
    <property type="entry name" value="HTH_MARR"/>
    <property type="match status" value="2"/>
</dbReference>
<dbReference type="RefSeq" id="WP_270045955.1">
    <property type="nucleotide sequence ID" value="NZ_JAPDOD010000073.1"/>
</dbReference>
<dbReference type="PANTHER" id="PTHR33164:SF43">
    <property type="entry name" value="HTH-TYPE TRANSCRIPTIONAL REPRESSOR YETL"/>
    <property type="match status" value="1"/>
</dbReference>
<dbReference type="Pfam" id="PF01047">
    <property type="entry name" value="MarR"/>
    <property type="match status" value="1"/>
</dbReference>
<evidence type="ECO:0000259" key="1">
    <source>
        <dbReference type="PROSITE" id="PS50995"/>
    </source>
</evidence>
<protein>
    <submittedName>
        <fullName evidence="2">MarR family transcriptional regulator</fullName>
    </submittedName>
</protein>
<evidence type="ECO:0000313" key="3">
    <source>
        <dbReference type="Proteomes" id="UP001149140"/>
    </source>
</evidence>
<dbReference type="Pfam" id="PF12802">
    <property type="entry name" value="MarR_2"/>
    <property type="match status" value="1"/>
</dbReference>
<dbReference type="PANTHER" id="PTHR33164">
    <property type="entry name" value="TRANSCRIPTIONAL REGULATOR, MARR FAMILY"/>
    <property type="match status" value="1"/>
</dbReference>
<dbReference type="GO" id="GO:0006950">
    <property type="term" value="P:response to stress"/>
    <property type="evidence" value="ECO:0007669"/>
    <property type="project" value="TreeGrafter"/>
</dbReference>
<comment type="caution">
    <text evidence="2">The sequence shown here is derived from an EMBL/GenBank/DDBJ whole genome shotgun (WGS) entry which is preliminary data.</text>
</comment>
<dbReference type="InterPro" id="IPR000835">
    <property type="entry name" value="HTH_MarR-typ"/>
</dbReference>
<dbReference type="PRINTS" id="PR00598">
    <property type="entry name" value="HTHMARR"/>
</dbReference>
<dbReference type="InterPro" id="IPR036388">
    <property type="entry name" value="WH-like_DNA-bd_sf"/>
</dbReference>
<dbReference type="Gene3D" id="1.10.10.10">
    <property type="entry name" value="Winged helix-like DNA-binding domain superfamily/Winged helix DNA-binding domain"/>
    <property type="match status" value="2"/>
</dbReference>
<gene>
    <name evidence="2" type="ORF">OM076_40930</name>
</gene>
<reference evidence="2" key="1">
    <citation type="submission" date="2022-10" db="EMBL/GenBank/DDBJ databases">
        <title>The WGS of Solirubrobacter ginsenosidimutans DSM 21036.</title>
        <authorList>
            <person name="Jiang Z."/>
        </authorList>
    </citation>
    <scope>NUCLEOTIDE SEQUENCE</scope>
    <source>
        <strain evidence="2">DSM 21036</strain>
    </source>
</reference>
<feature type="domain" description="HTH marR-type" evidence="1">
    <location>
        <begin position="143"/>
        <end position="274"/>
    </location>
</feature>
<dbReference type="InterPro" id="IPR039422">
    <property type="entry name" value="MarR/SlyA-like"/>
</dbReference>
<dbReference type="AlphaFoldDB" id="A0A9X3N401"/>
<accession>A0A9X3N401</accession>
<evidence type="ECO:0000313" key="2">
    <source>
        <dbReference type="EMBL" id="MDA0166698.1"/>
    </source>
</evidence>
<dbReference type="EMBL" id="JAPDOD010000073">
    <property type="protein sequence ID" value="MDA0166698.1"/>
    <property type="molecule type" value="Genomic_DNA"/>
</dbReference>
<proteinExistence type="predicted"/>
<organism evidence="2 3">
    <name type="scientific">Solirubrobacter ginsenosidimutans</name>
    <dbReference type="NCBI Taxonomy" id="490573"/>
    <lineage>
        <taxon>Bacteria</taxon>
        <taxon>Bacillati</taxon>
        <taxon>Actinomycetota</taxon>
        <taxon>Thermoleophilia</taxon>
        <taxon>Solirubrobacterales</taxon>
        <taxon>Solirubrobacteraceae</taxon>
        <taxon>Solirubrobacter</taxon>
    </lineage>
</organism>